<comment type="subcellular location">
    <subcellularLocation>
        <location evidence="1">Membrane</location>
        <topology evidence="1">Multi-pass membrane protein</topology>
    </subcellularLocation>
</comment>
<evidence type="ECO:0000313" key="8">
    <source>
        <dbReference type="Proteomes" id="UP000245391"/>
    </source>
</evidence>
<gene>
    <name evidence="7" type="ORF">DF947_08260</name>
</gene>
<feature type="transmembrane region" description="Helical" evidence="5">
    <location>
        <begin position="146"/>
        <end position="168"/>
    </location>
</feature>
<name>A0A317F0K1_9SPHI</name>
<dbReference type="GO" id="GO:0016020">
    <property type="term" value="C:membrane"/>
    <property type="evidence" value="ECO:0007669"/>
    <property type="project" value="UniProtKB-SubCell"/>
</dbReference>
<protein>
    <recommendedName>
        <fullName evidence="6">O-antigen ligase-related domain-containing protein</fullName>
    </recommendedName>
</protein>
<dbReference type="EMBL" id="QGNY01000003">
    <property type="protein sequence ID" value="PWS31783.1"/>
    <property type="molecule type" value="Genomic_DNA"/>
</dbReference>
<keyword evidence="2 5" id="KW-0812">Transmembrane</keyword>
<keyword evidence="4 5" id="KW-0472">Membrane</keyword>
<feature type="transmembrane region" description="Helical" evidence="5">
    <location>
        <begin position="122"/>
        <end position="140"/>
    </location>
</feature>
<evidence type="ECO:0000256" key="2">
    <source>
        <dbReference type="ARBA" id="ARBA00022692"/>
    </source>
</evidence>
<evidence type="ECO:0000256" key="5">
    <source>
        <dbReference type="SAM" id="Phobius"/>
    </source>
</evidence>
<dbReference type="PANTHER" id="PTHR37422:SF13">
    <property type="entry name" value="LIPOPOLYSACCHARIDE BIOSYNTHESIS PROTEIN PA4999-RELATED"/>
    <property type="match status" value="1"/>
</dbReference>
<feature type="transmembrane region" description="Helical" evidence="5">
    <location>
        <begin position="180"/>
        <end position="208"/>
    </location>
</feature>
<feature type="transmembrane region" description="Helical" evidence="5">
    <location>
        <begin position="35"/>
        <end position="58"/>
    </location>
</feature>
<dbReference type="InterPro" id="IPR051533">
    <property type="entry name" value="WaaL-like"/>
</dbReference>
<dbReference type="AlphaFoldDB" id="A0A317F0K1"/>
<feature type="transmembrane region" description="Helical" evidence="5">
    <location>
        <begin position="70"/>
        <end position="92"/>
    </location>
</feature>
<feature type="transmembrane region" description="Helical" evidence="5">
    <location>
        <begin position="311"/>
        <end position="334"/>
    </location>
</feature>
<organism evidence="7 8">
    <name type="scientific">Pedobacter paludis</name>
    <dbReference type="NCBI Taxonomy" id="2203212"/>
    <lineage>
        <taxon>Bacteria</taxon>
        <taxon>Pseudomonadati</taxon>
        <taxon>Bacteroidota</taxon>
        <taxon>Sphingobacteriia</taxon>
        <taxon>Sphingobacteriales</taxon>
        <taxon>Sphingobacteriaceae</taxon>
        <taxon>Pedobacter</taxon>
    </lineage>
</organism>
<proteinExistence type="predicted"/>
<dbReference type="Proteomes" id="UP000245391">
    <property type="component" value="Unassembled WGS sequence"/>
</dbReference>
<reference evidence="8" key="1">
    <citation type="submission" date="2018-05" db="EMBL/GenBank/DDBJ databases">
        <title>Pedobacter paludis sp. nov., isolated from wetland soil.</title>
        <authorList>
            <person name="Zhang Y."/>
        </authorList>
    </citation>
    <scope>NUCLEOTIDE SEQUENCE [LARGE SCALE GENOMIC DNA]</scope>
    <source>
        <strain evidence="8">R-8</strain>
    </source>
</reference>
<evidence type="ECO:0000256" key="3">
    <source>
        <dbReference type="ARBA" id="ARBA00022989"/>
    </source>
</evidence>
<feature type="transmembrane region" description="Helical" evidence="5">
    <location>
        <begin position="220"/>
        <end position="239"/>
    </location>
</feature>
<keyword evidence="3 5" id="KW-1133">Transmembrane helix</keyword>
<feature type="transmembrane region" description="Helical" evidence="5">
    <location>
        <begin position="396"/>
        <end position="418"/>
    </location>
</feature>
<comment type="caution">
    <text evidence="7">The sequence shown here is derived from an EMBL/GenBank/DDBJ whole genome shotgun (WGS) entry which is preliminary data.</text>
</comment>
<dbReference type="InterPro" id="IPR007016">
    <property type="entry name" value="O-antigen_ligase-rel_domated"/>
</dbReference>
<sequence length="573" mass="65948">MVLTKVIRQLPTSLALILISISSFCWSFYNLENSSFYPLFFNATTLVVSTIVLVFASVKKIPFQYHKIDVLVFIYLIYNIISTCFNGCYNVQYHQYDVYNYICYLWIYFVARVLIPNFLSINHAITILLAIALVICRQFITHKNILIINSGLLAGYLCALLPLSIILFKRKNYIRNFIILLGLILMLAAILMADSRTAIIALISTAFLYFGSKVKSKKRIWFAGFMLILVCGLSILLYFKRPESFNGRILIWKIAFSIPKGNNFIFGKGIGYIDRQFNRHQKNYFENSNRNLSEQQLADDTHAVFNEPLRILIEAGLIGLVILSYLLFCVYRTGLINLINDNKAQVFLKLSISSILIFGLCSYPFQSYSISSLFYILLAIFAGLDKKDSKVLPPRFGLYVLLFICSSYFLFIVSKTIYATKEWVNAKQLNWQYNEAKAWNIYNNQNNVLRYNGNFLADYGQKLNISGYHKEAEFVLSNALVQHYSVANLLNAGYNEELMLNFRKAEQFYLNASCTMPKMISPRFYLFNLYVKNGLTKKAIEQGLIILSTPIKVPSKEVDEMRNTVAKYLIDND</sequence>
<feature type="domain" description="O-antigen ligase-related" evidence="6">
    <location>
        <begin position="182"/>
        <end position="323"/>
    </location>
</feature>
<keyword evidence="8" id="KW-1185">Reference proteome</keyword>
<feature type="transmembrane region" description="Helical" evidence="5">
    <location>
        <begin position="368"/>
        <end position="384"/>
    </location>
</feature>
<dbReference type="PANTHER" id="PTHR37422">
    <property type="entry name" value="TEICHURONIC ACID BIOSYNTHESIS PROTEIN TUAE"/>
    <property type="match status" value="1"/>
</dbReference>
<evidence type="ECO:0000256" key="1">
    <source>
        <dbReference type="ARBA" id="ARBA00004141"/>
    </source>
</evidence>
<feature type="transmembrane region" description="Helical" evidence="5">
    <location>
        <begin position="12"/>
        <end position="29"/>
    </location>
</feature>
<evidence type="ECO:0000256" key="4">
    <source>
        <dbReference type="ARBA" id="ARBA00023136"/>
    </source>
</evidence>
<accession>A0A317F0K1</accession>
<dbReference type="Pfam" id="PF04932">
    <property type="entry name" value="Wzy_C"/>
    <property type="match status" value="1"/>
</dbReference>
<evidence type="ECO:0000259" key="6">
    <source>
        <dbReference type="Pfam" id="PF04932"/>
    </source>
</evidence>
<evidence type="ECO:0000313" key="7">
    <source>
        <dbReference type="EMBL" id="PWS31783.1"/>
    </source>
</evidence>